<evidence type="ECO:0000313" key="4">
    <source>
        <dbReference type="EMBL" id="QQP32973.1"/>
    </source>
</evidence>
<proteinExistence type="predicted"/>
<feature type="region of interest" description="Disordered" evidence="1">
    <location>
        <begin position="701"/>
        <end position="720"/>
    </location>
</feature>
<gene>
    <name evidence="4" type="ORF">FKW44_024178</name>
    <name evidence="3" type="ORF">FKW44_024532</name>
</gene>
<keyword evidence="5" id="KW-1185">Reference proteome</keyword>
<dbReference type="Proteomes" id="UP000595437">
    <property type="component" value="Chromosome 19"/>
</dbReference>
<dbReference type="Pfam" id="PF16000">
    <property type="entry name" value="CARMIL_C"/>
    <property type="match status" value="1"/>
</dbReference>
<dbReference type="GO" id="GO:0005886">
    <property type="term" value="C:plasma membrane"/>
    <property type="evidence" value="ECO:0007669"/>
    <property type="project" value="TreeGrafter"/>
</dbReference>
<dbReference type="SMART" id="SM00368">
    <property type="entry name" value="LRR_RI"/>
    <property type="match status" value="7"/>
</dbReference>
<dbReference type="InterPro" id="IPR001611">
    <property type="entry name" value="Leu-rich_rpt"/>
</dbReference>
<dbReference type="EMBL" id="CP045909">
    <property type="protein sequence ID" value="QQP32283.1"/>
    <property type="molecule type" value="Genomic_DNA"/>
</dbReference>
<sequence>YACMCDFFGLPFREEVAWDVDTIYFSHDSRELRLQDFEHLDHRDLVCILSALEHNTWFTKLRASLSPGTAASSSSHASGTKLAGDIAERILSVVAKSSSLQELHISGIGARHDFATKLSAAIASNPRSAFTSFDLSCNFLEDKGLLALSQSVSKLPRGLHHVNLSHCSLSSKGITAFAGALAHHRLNAGSLTYLNLCGNSLKEPEASQALCSFLAQPNAVAILDISSTETPLDILFNALVRGCTSSLTHLNLSRNPFSSKKAKDIPEAFKQFFATTLSLQYVNLSHCKLPAEALKNLLLGLVCNEATTNVELNLSNNNLGSSGAAVLENCIGGVRCLSRLDLSENNIEAEMGGVMTGLSRNKSILSLNVSRNMTNVKPKYLSGVMESIVHLLQDEEASLNKLNLSDCKLKTEINNVINALGSNQCLQHLDIQGNGMGDVGARLLAKALQINTRLRVIHLDRNNISLQGYSDITYALSSNYAMRHIPFPTYDMIPFMKTHPEKVDSILHRLQELLQRNSSPHQFRNAGQAFRLTQGFILSSTQQILDRVSAGTQDNMEAYRKSLLTNDSESEQTLAKARGYLGDAEASKHLLSALHEVSSAREEIDAKMTRVSKDLSFFMEDYVRRNLEAMISCAEKSCSTVMSNPDLRGSLRSSCAKKCAIPRTFVGLEIHNKINELNLLIANTISDRVIDEVIESLMEPPRKYPTKSAPVRRSDPSHPT</sequence>
<dbReference type="AlphaFoldDB" id="A0A7T8GLZ8"/>
<accession>A0A7T8GLZ8</accession>
<reference evidence="3" key="2">
    <citation type="journal article" name="Sci. Data">
        <title>Chromosome-scale genome assembly of the sea louse Caligus rogercresseyi by SMRT sequencing and Hi-C analysis.</title>
        <authorList>
            <person name="Gallardo-Escarate C."/>
            <person name="Valenzuela-Munoz V."/>
            <person name="Nunez-Acuna G."/>
            <person name="Valenzuela-Miranda D."/>
            <person name="Goncalves A.T."/>
            <person name="Escobar-Sepulveda H."/>
            <person name="Liachko I."/>
            <person name="Nelson B."/>
            <person name="Roberts S."/>
            <person name="Warren W."/>
        </authorList>
    </citation>
    <scope>NUCLEOTIDE SEQUENCE</scope>
    <source>
        <tissue evidence="3">Whole tissue</tissue>
    </source>
</reference>
<dbReference type="GO" id="GO:0034315">
    <property type="term" value="P:regulation of Arp2/3 complex-mediated actin nucleation"/>
    <property type="evidence" value="ECO:0007669"/>
    <property type="project" value="TreeGrafter"/>
</dbReference>
<dbReference type="Gene3D" id="3.80.10.10">
    <property type="entry name" value="Ribonuclease Inhibitor"/>
    <property type="match status" value="1"/>
</dbReference>
<dbReference type="EMBL" id="CP045908">
    <property type="protein sequence ID" value="QQP32973.1"/>
    <property type="molecule type" value="Genomic_DNA"/>
</dbReference>
<feature type="non-terminal residue" evidence="3">
    <location>
        <position position="1"/>
    </location>
</feature>
<feature type="domain" description="CARMIL C-terminal" evidence="2">
    <location>
        <begin position="634"/>
        <end position="699"/>
    </location>
</feature>
<evidence type="ECO:0000259" key="2">
    <source>
        <dbReference type="Pfam" id="PF16000"/>
    </source>
</evidence>
<dbReference type="InterPro" id="IPR051279">
    <property type="entry name" value="PP1-Reg/Actin-Interact_Protein"/>
</dbReference>
<dbReference type="PANTHER" id="PTHR24112:SF66">
    <property type="entry name" value="LEUCINE-RICH REPEAT, ISOFORM F"/>
    <property type="match status" value="1"/>
</dbReference>
<dbReference type="Pfam" id="PF00560">
    <property type="entry name" value="LRR_1"/>
    <property type="match status" value="1"/>
</dbReference>
<dbReference type="Proteomes" id="UP000595437">
    <property type="component" value="Chromosome 20"/>
</dbReference>
<feature type="non-terminal residue" evidence="3">
    <location>
        <position position="720"/>
    </location>
</feature>
<dbReference type="Pfam" id="PF13516">
    <property type="entry name" value="LRR_6"/>
    <property type="match status" value="4"/>
</dbReference>
<dbReference type="InterPro" id="IPR031943">
    <property type="entry name" value="CARMIL_C"/>
</dbReference>
<organism evidence="3 5">
    <name type="scientific">Caligus rogercresseyi</name>
    <name type="common">Sea louse</name>
    <dbReference type="NCBI Taxonomy" id="217165"/>
    <lineage>
        <taxon>Eukaryota</taxon>
        <taxon>Metazoa</taxon>
        <taxon>Ecdysozoa</taxon>
        <taxon>Arthropoda</taxon>
        <taxon>Crustacea</taxon>
        <taxon>Multicrustacea</taxon>
        <taxon>Hexanauplia</taxon>
        <taxon>Copepoda</taxon>
        <taxon>Siphonostomatoida</taxon>
        <taxon>Caligidae</taxon>
        <taxon>Caligus</taxon>
    </lineage>
</organism>
<evidence type="ECO:0000313" key="5">
    <source>
        <dbReference type="Proteomes" id="UP000595437"/>
    </source>
</evidence>
<dbReference type="GO" id="GO:0030027">
    <property type="term" value="C:lamellipodium"/>
    <property type="evidence" value="ECO:0007669"/>
    <property type="project" value="TreeGrafter"/>
</dbReference>
<evidence type="ECO:0000313" key="3">
    <source>
        <dbReference type="EMBL" id="QQP32283.1"/>
    </source>
</evidence>
<name>A0A7T8GLZ8_CALRO</name>
<dbReference type="InterPro" id="IPR032675">
    <property type="entry name" value="LRR_dom_sf"/>
</dbReference>
<dbReference type="PANTHER" id="PTHR24112">
    <property type="entry name" value="LEUCINE-RICH REPEAT, ISOFORM F-RELATED"/>
    <property type="match status" value="1"/>
</dbReference>
<dbReference type="SUPFAM" id="SSF52047">
    <property type="entry name" value="RNI-like"/>
    <property type="match status" value="2"/>
</dbReference>
<dbReference type="GO" id="GO:0016477">
    <property type="term" value="P:cell migration"/>
    <property type="evidence" value="ECO:0007669"/>
    <property type="project" value="TreeGrafter"/>
</dbReference>
<protein>
    <recommendedName>
        <fullName evidence="2">CARMIL C-terminal domain-containing protein</fullName>
    </recommendedName>
</protein>
<dbReference type="OrthoDB" id="18598at2759"/>
<evidence type="ECO:0000256" key="1">
    <source>
        <dbReference type="SAM" id="MobiDB-lite"/>
    </source>
</evidence>
<reference evidence="5" key="1">
    <citation type="submission" date="2021-01" db="EMBL/GenBank/DDBJ databases">
        <title>Caligus Genome Assembly.</title>
        <authorList>
            <person name="Gallardo-Escarate C."/>
        </authorList>
    </citation>
    <scope>NUCLEOTIDE SEQUENCE [LARGE SCALE GENOMIC DNA]</scope>
</reference>